<feature type="compositionally biased region" description="Low complexity" evidence="1">
    <location>
        <begin position="335"/>
        <end position="348"/>
    </location>
</feature>
<reference evidence="4" key="1">
    <citation type="journal article" date="2023" name="Commun. Biol.">
        <title>Genome analysis of Parmales, the sister group of diatoms, reveals the evolutionary specialization of diatoms from phago-mixotrophs to photoautotrophs.</title>
        <authorList>
            <person name="Ban H."/>
            <person name="Sato S."/>
            <person name="Yoshikawa S."/>
            <person name="Yamada K."/>
            <person name="Nakamura Y."/>
            <person name="Ichinomiya M."/>
            <person name="Sato N."/>
            <person name="Blanc-Mathieu R."/>
            <person name="Endo H."/>
            <person name="Kuwata A."/>
            <person name="Ogata H."/>
        </authorList>
    </citation>
    <scope>NUCLEOTIDE SEQUENCE [LARGE SCALE GENOMIC DNA]</scope>
    <source>
        <strain evidence="4">NIES 3699</strain>
    </source>
</reference>
<accession>A0A9W7BY35</accession>
<keyword evidence="4" id="KW-1185">Reference proteome</keyword>
<feature type="region of interest" description="Disordered" evidence="1">
    <location>
        <begin position="94"/>
        <end position="153"/>
    </location>
</feature>
<dbReference type="Proteomes" id="UP001165160">
    <property type="component" value="Unassembled WGS sequence"/>
</dbReference>
<feature type="transmembrane region" description="Helical" evidence="2">
    <location>
        <begin position="234"/>
        <end position="256"/>
    </location>
</feature>
<evidence type="ECO:0000313" key="4">
    <source>
        <dbReference type="Proteomes" id="UP001165160"/>
    </source>
</evidence>
<gene>
    <name evidence="3" type="ORF">TrVE_jg9955</name>
</gene>
<evidence type="ECO:0000256" key="2">
    <source>
        <dbReference type="SAM" id="Phobius"/>
    </source>
</evidence>
<feature type="transmembrane region" description="Helical" evidence="2">
    <location>
        <begin position="201"/>
        <end position="222"/>
    </location>
</feature>
<feature type="transmembrane region" description="Helical" evidence="2">
    <location>
        <begin position="53"/>
        <end position="78"/>
    </location>
</feature>
<name>A0A9W7BY35_9STRA</name>
<evidence type="ECO:0000256" key="1">
    <source>
        <dbReference type="SAM" id="MobiDB-lite"/>
    </source>
</evidence>
<dbReference type="EMBL" id="BRXX01000160">
    <property type="protein sequence ID" value="GMH94838.1"/>
    <property type="molecule type" value="Genomic_DNA"/>
</dbReference>
<feature type="compositionally biased region" description="Low complexity" evidence="1">
    <location>
        <begin position="313"/>
        <end position="328"/>
    </location>
</feature>
<feature type="transmembrane region" description="Helical" evidence="2">
    <location>
        <begin position="268"/>
        <end position="289"/>
    </location>
</feature>
<keyword evidence="2" id="KW-0472">Membrane</keyword>
<feature type="region of interest" description="Disordered" evidence="1">
    <location>
        <begin position="307"/>
        <end position="357"/>
    </location>
</feature>
<dbReference type="AlphaFoldDB" id="A0A9W7BY35"/>
<feature type="transmembrane region" description="Helical" evidence="2">
    <location>
        <begin position="166"/>
        <end position="186"/>
    </location>
</feature>
<sequence length="357" mass="38627">MTNTRSGKKVVSAPAKLLLACCTFVLFQIIYVATMPLQRMDNAGEEGFVGLDIVAGVAYSLYTSSFLVLVSLYQLYWLQILELSLLKKTMKAAQGTPENSPKNSPGVPSRQVAPAPEQSSQQGQSPSSTSGRRGSTFGGRSRRGSSEGGGGDTSLAMNLSKMSSKIVNTSMLVIVLSTAVVIWVYVDAILETVENKQQEKFMLAHWIMAMLSFSSTSASFFFGYKRVMKLKKPLVLVIFVVNTILAGVFLPVTILLCDGLGLQAESQLWQSLFVIFRCLIFMLQGPNSCNEVYKLLRRNIKRANERTSRAGDSSYSGRGSTGKSSKGSSKGGRSVGSATSQVSQTSQAEQNAKIETV</sequence>
<protein>
    <submittedName>
        <fullName evidence="3">Uncharacterized protein</fullName>
    </submittedName>
</protein>
<evidence type="ECO:0000313" key="3">
    <source>
        <dbReference type="EMBL" id="GMH94838.1"/>
    </source>
</evidence>
<keyword evidence="2" id="KW-1133">Transmembrane helix</keyword>
<organism evidence="3 4">
    <name type="scientific">Triparma verrucosa</name>
    <dbReference type="NCBI Taxonomy" id="1606542"/>
    <lineage>
        <taxon>Eukaryota</taxon>
        <taxon>Sar</taxon>
        <taxon>Stramenopiles</taxon>
        <taxon>Ochrophyta</taxon>
        <taxon>Bolidophyceae</taxon>
        <taxon>Parmales</taxon>
        <taxon>Triparmaceae</taxon>
        <taxon>Triparma</taxon>
    </lineage>
</organism>
<keyword evidence="2" id="KW-0812">Transmembrane</keyword>
<feature type="compositionally biased region" description="Low complexity" evidence="1">
    <location>
        <begin position="116"/>
        <end position="139"/>
    </location>
</feature>
<proteinExistence type="predicted"/>
<comment type="caution">
    <text evidence="3">The sequence shown here is derived from an EMBL/GenBank/DDBJ whole genome shotgun (WGS) entry which is preliminary data.</text>
</comment>
<feature type="transmembrane region" description="Helical" evidence="2">
    <location>
        <begin position="12"/>
        <end position="33"/>
    </location>
</feature>